<reference evidence="3" key="3">
    <citation type="submission" date="2015-02" db="EMBL/GenBank/DDBJ databases">
        <title>Evolutionary Origins and Diversification of the Mycorrhizal Mutualists.</title>
        <authorList>
            <consortium name="DOE Joint Genome Institute"/>
            <consortium name="Mycorrhizal Genomics Consortium"/>
            <person name="Kohler A."/>
            <person name="Kuo A."/>
            <person name="Nagy L.G."/>
            <person name="Floudas D."/>
            <person name="Copeland A."/>
            <person name="Barry K.W."/>
            <person name="Cichocki N."/>
            <person name="Veneault-Fourrey C."/>
            <person name="LaButti K."/>
            <person name="Lindquist E.A."/>
            <person name="Lipzen A."/>
            <person name="Lundell T."/>
            <person name="Morin E."/>
            <person name="Murat C."/>
            <person name="Riley R."/>
            <person name="Ohm R."/>
            <person name="Sun H."/>
            <person name="Tunlid A."/>
            <person name="Henrissat B."/>
            <person name="Grigoriev I.V."/>
            <person name="Hibbett D.S."/>
            <person name="Martin F."/>
        </authorList>
    </citation>
    <scope>NUCLEOTIDE SEQUENCE</scope>
    <source>
        <strain evidence="3">MAFF 305830</strain>
    </source>
</reference>
<dbReference type="HOGENOM" id="CLU_028821_0_0_1"/>
<evidence type="ECO:0000313" key="5">
    <source>
        <dbReference type="Proteomes" id="UP000054097"/>
    </source>
</evidence>
<feature type="compositionally biased region" description="Acidic residues" evidence="2">
    <location>
        <begin position="78"/>
        <end position="94"/>
    </location>
</feature>
<keyword evidence="1" id="KW-0175">Coiled coil</keyword>
<feature type="region of interest" description="Disordered" evidence="2">
    <location>
        <begin position="262"/>
        <end position="341"/>
    </location>
</feature>
<name>A0A0C3A6E3_SERVB</name>
<dbReference type="OrthoDB" id="3364905at2759"/>
<feature type="region of interest" description="Disordered" evidence="2">
    <location>
        <begin position="1"/>
        <end position="151"/>
    </location>
</feature>
<organism evidence="3 5">
    <name type="scientific">Serendipita vermifera MAFF 305830</name>
    <dbReference type="NCBI Taxonomy" id="933852"/>
    <lineage>
        <taxon>Eukaryota</taxon>
        <taxon>Fungi</taxon>
        <taxon>Dikarya</taxon>
        <taxon>Basidiomycota</taxon>
        <taxon>Agaricomycotina</taxon>
        <taxon>Agaricomycetes</taxon>
        <taxon>Sebacinales</taxon>
        <taxon>Serendipitaceae</taxon>
        <taxon>Serendipita</taxon>
    </lineage>
</organism>
<dbReference type="EMBL" id="KN824462">
    <property type="protein sequence ID" value="KIM20205.1"/>
    <property type="molecule type" value="Genomic_DNA"/>
</dbReference>
<feature type="compositionally biased region" description="Low complexity" evidence="2">
    <location>
        <begin position="123"/>
        <end position="136"/>
    </location>
</feature>
<feature type="region of interest" description="Disordered" evidence="2">
    <location>
        <begin position="416"/>
        <end position="439"/>
    </location>
</feature>
<reference evidence="3 5" key="1">
    <citation type="submission" date="2014-04" db="EMBL/GenBank/DDBJ databases">
        <authorList>
            <consortium name="DOE Joint Genome Institute"/>
            <person name="Kuo A."/>
            <person name="Zuccaro A."/>
            <person name="Kohler A."/>
            <person name="Nagy L.G."/>
            <person name="Floudas D."/>
            <person name="Copeland A."/>
            <person name="Barry K.W."/>
            <person name="Cichocki N."/>
            <person name="Veneault-Fourrey C."/>
            <person name="LaButti K."/>
            <person name="Lindquist E.A."/>
            <person name="Lipzen A."/>
            <person name="Lundell T."/>
            <person name="Morin E."/>
            <person name="Murat C."/>
            <person name="Sun H."/>
            <person name="Tunlid A."/>
            <person name="Henrissat B."/>
            <person name="Grigoriev I.V."/>
            <person name="Hibbett D.S."/>
            <person name="Martin F."/>
            <person name="Nordberg H.P."/>
            <person name="Cantor M.N."/>
            <person name="Hua S.X."/>
        </authorList>
    </citation>
    <scope>NUCLEOTIDE SEQUENCE [LARGE SCALE GENOMIC DNA]</scope>
    <source>
        <strain evidence="3 5">MAFF 305830</strain>
    </source>
</reference>
<protein>
    <submittedName>
        <fullName evidence="3">Uncharacterized protein</fullName>
    </submittedName>
</protein>
<reference evidence="5" key="2">
    <citation type="submission" date="2015-01" db="EMBL/GenBank/DDBJ databases">
        <title>Evolutionary Origins and Diversification of the Mycorrhizal Mutualists.</title>
        <authorList>
            <consortium name="DOE Joint Genome Institute"/>
            <consortium name="Mycorrhizal Genomics Consortium"/>
            <person name="Kohler A."/>
            <person name="Kuo A."/>
            <person name="Nagy L.G."/>
            <person name="Floudas D."/>
            <person name="Copeland A."/>
            <person name="Barry K.W."/>
            <person name="Cichocki N."/>
            <person name="Veneault-Fourrey C."/>
            <person name="LaButti K."/>
            <person name="Lindquist E.A."/>
            <person name="Lipzen A."/>
            <person name="Lundell T."/>
            <person name="Morin E."/>
            <person name="Murat C."/>
            <person name="Riley R."/>
            <person name="Ohm R."/>
            <person name="Sun H."/>
            <person name="Tunlid A."/>
            <person name="Henrissat B."/>
            <person name="Grigoriev I.V."/>
            <person name="Hibbett D.S."/>
            <person name="Martin F."/>
        </authorList>
    </citation>
    <scope>NUCLEOTIDE SEQUENCE [LARGE SCALE GENOMIC DNA]</scope>
    <source>
        <strain evidence="4 5">MAFF 305830</strain>
    </source>
</reference>
<dbReference type="Proteomes" id="UP000054097">
    <property type="component" value="Unassembled WGS sequence"/>
</dbReference>
<proteinExistence type="predicted"/>
<sequence length="474" mass="51828">MADLGSQLLGVRTPRKSPNSGLSSRRSNVSLRQSTSLAQDLGGGGENDGGQRFTLAHELAAALMPDPSSSSRMLADEFGIELDDDEGEQEEDVAPDTTADTIQPIEEDPSFAVPAARRERSPPKASAASSRRLSSVADDRPDSRTFKRNSPSPVFEQDPFLVLNQSLKSTDLFITQLKNMDGGDTTAQASSTMRAQDQLLETLAADIIRKIDETAREREEQVRELLGYEREFRKISEEIGGNDLLGDLEELDYIEGLVDETYNTNEQGPGDEEQLSVPMGGRPLSTAWEDEPDPHNLNALMEEDEEEEENEYGFDEPTTPAKDAQFLPPSPPSTGPSTPSSTLPHLAYMRTITQSLVSSLGAISEQAQINAVATTEASRKIRALKNKLGEWRSEFDGAERSRRRIEKWEVGIWDDGTEMEVPSGPLSPTIGSPDASLPPGKPIDVRKIVEEELLAFSKVLQEVDAKTKAIMGTA</sequence>
<feature type="coiled-coil region" evidence="1">
    <location>
        <begin position="204"/>
        <end position="238"/>
    </location>
</feature>
<dbReference type="AlphaFoldDB" id="A0A0C3A6E3"/>
<evidence type="ECO:0000313" key="3">
    <source>
        <dbReference type="EMBL" id="KIM20205.1"/>
    </source>
</evidence>
<evidence type="ECO:0000313" key="4">
    <source>
        <dbReference type="EMBL" id="KIM21979.1"/>
    </source>
</evidence>
<evidence type="ECO:0000256" key="2">
    <source>
        <dbReference type="SAM" id="MobiDB-lite"/>
    </source>
</evidence>
<evidence type="ECO:0000256" key="1">
    <source>
        <dbReference type="SAM" id="Coils"/>
    </source>
</evidence>
<feature type="compositionally biased region" description="Polar residues" evidence="2">
    <location>
        <begin position="16"/>
        <end position="38"/>
    </location>
</feature>
<keyword evidence="5" id="KW-1185">Reference proteome</keyword>
<feature type="compositionally biased region" description="Acidic residues" evidence="2">
    <location>
        <begin position="301"/>
        <end position="314"/>
    </location>
</feature>
<gene>
    <name evidence="4" type="ORF">M408DRAFT_333109</name>
    <name evidence="3" type="ORF">M408DRAFT_334078</name>
</gene>
<dbReference type="EMBL" id="KN824366">
    <property type="protein sequence ID" value="KIM21979.1"/>
    <property type="molecule type" value="Genomic_DNA"/>
</dbReference>
<accession>A0A0C3A6E3</accession>